<dbReference type="GO" id="GO:0006366">
    <property type="term" value="P:transcription by RNA polymerase II"/>
    <property type="evidence" value="ECO:0000318"/>
    <property type="project" value="GO_Central"/>
</dbReference>
<dbReference type="InterPro" id="IPR003958">
    <property type="entry name" value="CBFA_NFYB_domain"/>
</dbReference>
<dbReference type="PANTHER" id="PTHR10252">
    <property type="entry name" value="HISTONE-LIKE TRANSCRIPTION FACTOR CCAAT-RELATED"/>
    <property type="match status" value="1"/>
</dbReference>
<dbReference type="InterPro" id="IPR009072">
    <property type="entry name" value="Histone-fold"/>
</dbReference>
<dbReference type="Pfam" id="PF00808">
    <property type="entry name" value="CBFD_NFYB_HMF"/>
    <property type="match status" value="2"/>
</dbReference>
<reference evidence="6 7" key="1">
    <citation type="journal article" date="2011" name="Science">
        <title>The ecoresponsive genome of Daphnia pulex.</title>
        <authorList>
            <person name="Colbourne J.K."/>
            <person name="Pfrender M.E."/>
            <person name="Gilbert D."/>
            <person name="Thomas W.K."/>
            <person name="Tucker A."/>
            <person name="Oakley T.H."/>
            <person name="Tokishita S."/>
            <person name="Aerts A."/>
            <person name="Arnold G.J."/>
            <person name="Basu M.K."/>
            <person name="Bauer D.J."/>
            <person name="Caceres C.E."/>
            <person name="Carmel L."/>
            <person name="Casola C."/>
            <person name="Choi J.H."/>
            <person name="Detter J.C."/>
            <person name="Dong Q."/>
            <person name="Dusheyko S."/>
            <person name="Eads B.D."/>
            <person name="Frohlich T."/>
            <person name="Geiler-Samerotte K.A."/>
            <person name="Gerlach D."/>
            <person name="Hatcher P."/>
            <person name="Jogdeo S."/>
            <person name="Krijgsveld J."/>
            <person name="Kriventseva E.V."/>
            <person name="Kultz D."/>
            <person name="Laforsch C."/>
            <person name="Lindquist E."/>
            <person name="Lopez J."/>
            <person name="Manak J.R."/>
            <person name="Muller J."/>
            <person name="Pangilinan J."/>
            <person name="Patwardhan R.P."/>
            <person name="Pitluck S."/>
            <person name="Pritham E.J."/>
            <person name="Rechtsteiner A."/>
            <person name="Rho M."/>
            <person name="Rogozin I.B."/>
            <person name="Sakarya O."/>
            <person name="Salamov A."/>
            <person name="Schaack S."/>
            <person name="Shapiro H."/>
            <person name="Shiga Y."/>
            <person name="Skalitzky C."/>
            <person name="Smith Z."/>
            <person name="Souvorov A."/>
            <person name="Sung W."/>
            <person name="Tang Z."/>
            <person name="Tsuchiya D."/>
            <person name="Tu H."/>
            <person name="Vos H."/>
            <person name="Wang M."/>
            <person name="Wolf Y.I."/>
            <person name="Yamagata H."/>
            <person name="Yamada T."/>
            <person name="Ye Y."/>
            <person name="Shaw J.R."/>
            <person name="Andrews J."/>
            <person name="Crease T.J."/>
            <person name="Tang H."/>
            <person name="Lucas S.M."/>
            <person name="Robertson H.M."/>
            <person name="Bork P."/>
            <person name="Koonin E.V."/>
            <person name="Zdobnov E.M."/>
            <person name="Grigoriev I.V."/>
            <person name="Lynch M."/>
            <person name="Boore J.L."/>
        </authorList>
    </citation>
    <scope>NUCLEOTIDE SEQUENCE [LARGE SCALE GENOMIC DNA]</scope>
</reference>
<dbReference type="GO" id="GO:0017054">
    <property type="term" value="C:negative cofactor 2 complex"/>
    <property type="evidence" value="ECO:0000318"/>
    <property type="project" value="GO_Central"/>
</dbReference>
<dbReference type="STRING" id="6669.E9H785"/>
<dbReference type="KEGG" id="dpx:DAPPUDRAFT_216125"/>
<proteinExistence type="predicted"/>
<feature type="domain" description="Transcription factor CBF/NF-Y/archaeal histone" evidence="5">
    <location>
        <begin position="62"/>
        <end position="95"/>
    </location>
</feature>
<dbReference type="CDD" id="cd22906">
    <property type="entry name" value="HFD_DRAP1"/>
    <property type="match status" value="1"/>
</dbReference>
<evidence type="ECO:0000313" key="7">
    <source>
        <dbReference type="Proteomes" id="UP000000305"/>
    </source>
</evidence>
<sequence>MRMPSKKKKYNARFPPARIKKIMQTDEEVGKVAAPVPVIIYILFNKFFIYFFSLFYHEIPIALELFVESLLTKAVQITSARNAKTLSPAHLKQCILAESRFDFLKDLVLTIPDVQAEGEDGGVTSVPSTPTVQQHQPLMFRSLSEAGSSSSTTKSKGTGTGRPRGRPRKTPAALAPAQNNQRAWAARKSDSEETDSGDSEDDDDDENNSTDTESLPKGSSSSKNGRDIASATAQQASFQFNAVQPNFYQEIGGQNNSSFQIQINLPPQTAPSENDKMGNGQEKEVALPTAHHANDDDDYDT</sequence>
<evidence type="ECO:0000256" key="1">
    <source>
        <dbReference type="ARBA" id="ARBA00004123"/>
    </source>
</evidence>
<feature type="compositionally biased region" description="Basic and acidic residues" evidence="3">
    <location>
        <begin position="273"/>
        <end position="285"/>
    </location>
</feature>
<feature type="region of interest" description="Disordered" evidence="3">
    <location>
        <begin position="265"/>
        <end position="301"/>
    </location>
</feature>
<keyword evidence="4" id="KW-0812">Transmembrane</keyword>
<dbReference type="eggNOG" id="KOG1659">
    <property type="taxonomic scope" value="Eukaryota"/>
</dbReference>
<feature type="domain" description="Transcription factor CBF/NF-Y/archaeal histone" evidence="5">
    <location>
        <begin position="12"/>
        <end position="47"/>
    </location>
</feature>
<evidence type="ECO:0000313" key="6">
    <source>
        <dbReference type="EMBL" id="EFX72335.1"/>
    </source>
</evidence>
<keyword evidence="7" id="KW-1185">Reference proteome</keyword>
<dbReference type="GO" id="GO:0001046">
    <property type="term" value="F:core promoter sequence-specific DNA binding"/>
    <property type="evidence" value="ECO:0000318"/>
    <property type="project" value="GO_Central"/>
</dbReference>
<gene>
    <name evidence="6" type="ORF">DAPPUDRAFT_216125</name>
</gene>
<dbReference type="InterPro" id="IPR050568">
    <property type="entry name" value="Transcr_DNA_Rep_Reg"/>
</dbReference>
<keyword evidence="4" id="KW-1133">Transmembrane helix</keyword>
<keyword evidence="4" id="KW-0472">Membrane</keyword>
<name>E9H785_DAPPU</name>
<feature type="region of interest" description="Disordered" evidence="3">
    <location>
        <begin position="143"/>
        <end position="230"/>
    </location>
</feature>
<dbReference type="AlphaFoldDB" id="E9H785"/>
<dbReference type="Proteomes" id="UP000000305">
    <property type="component" value="Unassembled WGS sequence"/>
</dbReference>
<evidence type="ECO:0000259" key="5">
    <source>
        <dbReference type="Pfam" id="PF00808"/>
    </source>
</evidence>
<protein>
    <recommendedName>
        <fullName evidence="5">Transcription factor CBF/NF-Y/archaeal histone domain-containing protein</fullName>
    </recommendedName>
</protein>
<keyword evidence="2" id="KW-0539">Nucleus</keyword>
<evidence type="ECO:0000256" key="4">
    <source>
        <dbReference type="SAM" id="Phobius"/>
    </source>
</evidence>
<accession>E9H785</accession>
<feature type="compositionally biased region" description="Low complexity" evidence="3">
    <location>
        <begin position="147"/>
        <end position="157"/>
    </location>
</feature>
<dbReference type="GO" id="GO:0016251">
    <property type="term" value="F:RNA polymerase II general transcription initiation factor activity"/>
    <property type="evidence" value="ECO:0000318"/>
    <property type="project" value="GO_Central"/>
</dbReference>
<comment type="subcellular location">
    <subcellularLocation>
        <location evidence="1">Nucleus</location>
    </subcellularLocation>
</comment>
<dbReference type="HOGENOM" id="CLU_925191_0_0_1"/>
<dbReference type="EMBL" id="GL732600">
    <property type="protein sequence ID" value="EFX72335.1"/>
    <property type="molecule type" value="Genomic_DNA"/>
</dbReference>
<organism evidence="6 7">
    <name type="scientific">Daphnia pulex</name>
    <name type="common">Water flea</name>
    <dbReference type="NCBI Taxonomy" id="6669"/>
    <lineage>
        <taxon>Eukaryota</taxon>
        <taxon>Metazoa</taxon>
        <taxon>Ecdysozoa</taxon>
        <taxon>Arthropoda</taxon>
        <taxon>Crustacea</taxon>
        <taxon>Branchiopoda</taxon>
        <taxon>Diplostraca</taxon>
        <taxon>Cladocera</taxon>
        <taxon>Anomopoda</taxon>
        <taxon>Daphniidae</taxon>
        <taxon>Daphnia</taxon>
    </lineage>
</organism>
<dbReference type="GO" id="GO:0005634">
    <property type="term" value="C:nucleus"/>
    <property type="evidence" value="ECO:0000318"/>
    <property type="project" value="GO_Central"/>
</dbReference>
<dbReference type="PANTHER" id="PTHR10252:SF5">
    <property type="entry name" value="DR1-ASSOCIATED COREPRESSOR"/>
    <property type="match status" value="1"/>
</dbReference>
<feature type="transmembrane region" description="Helical" evidence="4">
    <location>
        <begin position="32"/>
        <end position="56"/>
    </location>
</feature>
<dbReference type="InParanoid" id="E9H785"/>
<dbReference type="GO" id="GO:0046982">
    <property type="term" value="F:protein heterodimerization activity"/>
    <property type="evidence" value="ECO:0007669"/>
    <property type="project" value="InterPro"/>
</dbReference>
<evidence type="ECO:0000256" key="3">
    <source>
        <dbReference type="SAM" id="MobiDB-lite"/>
    </source>
</evidence>
<dbReference type="OrthoDB" id="653904at2759"/>
<evidence type="ECO:0000256" key="2">
    <source>
        <dbReference type="ARBA" id="ARBA00023242"/>
    </source>
</evidence>
<dbReference type="SUPFAM" id="SSF47113">
    <property type="entry name" value="Histone-fold"/>
    <property type="match status" value="1"/>
</dbReference>
<feature type="compositionally biased region" description="Acidic residues" evidence="3">
    <location>
        <begin position="192"/>
        <end position="208"/>
    </location>
</feature>
<dbReference type="Gene3D" id="1.10.20.10">
    <property type="entry name" value="Histone, subunit A"/>
    <property type="match status" value="1"/>
</dbReference>